<dbReference type="InterPro" id="IPR050306">
    <property type="entry name" value="PfkB_Carbo_kinase"/>
</dbReference>
<evidence type="ECO:0000256" key="3">
    <source>
        <dbReference type="ARBA" id="ARBA00022741"/>
    </source>
</evidence>
<reference evidence="7 8" key="1">
    <citation type="journal article" date="2013" name="Int. J. Syst. Evol. Microbiol.">
        <title>Hoeflea suaedae sp. nov., an endophytic bacterium isolated from the root of the halophyte Suaeda maritima.</title>
        <authorList>
            <person name="Chung E.J."/>
            <person name="Park J.A."/>
            <person name="Pramanik P."/>
            <person name="Bibi F."/>
            <person name="Jeon C.O."/>
            <person name="Chung Y.R."/>
        </authorList>
    </citation>
    <scope>NUCLEOTIDE SEQUENCE [LARGE SCALE GENOMIC DNA]</scope>
    <source>
        <strain evidence="7 8">YC6898</strain>
    </source>
</reference>
<keyword evidence="2" id="KW-0808">Transferase</keyword>
<dbReference type="Proteomes" id="UP000295131">
    <property type="component" value="Unassembled WGS sequence"/>
</dbReference>
<organism evidence="7 8">
    <name type="scientific">Pseudohoeflea suaedae</name>
    <dbReference type="NCBI Taxonomy" id="877384"/>
    <lineage>
        <taxon>Bacteria</taxon>
        <taxon>Pseudomonadati</taxon>
        <taxon>Pseudomonadota</taxon>
        <taxon>Alphaproteobacteria</taxon>
        <taxon>Hyphomicrobiales</taxon>
        <taxon>Rhizobiaceae</taxon>
        <taxon>Pseudohoeflea</taxon>
    </lineage>
</organism>
<dbReference type="Pfam" id="PF00294">
    <property type="entry name" value="PfkB"/>
    <property type="match status" value="1"/>
</dbReference>
<dbReference type="PANTHER" id="PTHR43085">
    <property type="entry name" value="HEXOKINASE FAMILY MEMBER"/>
    <property type="match status" value="1"/>
</dbReference>
<dbReference type="PROSITE" id="PS00584">
    <property type="entry name" value="PFKB_KINASES_2"/>
    <property type="match status" value="1"/>
</dbReference>
<dbReference type="InterPro" id="IPR011611">
    <property type="entry name" value="PfkB_dom"/>
</dbReference>
<evidence type="ECO:0000256" key="2">
    <source>
        <dbReference type="ARBA" id="ARBA00022679"/>
    </source>
</evidence>
<keyword evidence="8" id="KW-1185">Reference proteome</keyword>
<dbReference type="RefSeq" id="WP_133282994.1">
    <property type="nucleotide sequence ID" value="NZ_SMSI01000001.1"/>
</dbReference>
<dbReference type="CDD" id="cd01167">
    <property type="entry name" value="bac_FRK"/>
    <property type="match status" value="1"/>
</dbReference>
<proteinExistence type="inferred from homology"/>
<feature type="domain" description="Carbohydrate kinase PfkB" evidence="6">
    <location>
        <begin position="4"/>
        <end position="300"/>
    </location>
</feature>
<evidence type="ECO:0000259" key="6">
    <source>
        <dbReference type="Pfam" id="PF00294"/>
    </source>
</evidence>
<evidence type="ECO:0000256" key="5">
    <source>
        <dbReference type="ARBA" id="ARBA00022840"/>
    </source>
</evidence>
<dbReference type="GO" id="GO:0016301">
    <property type="term" value="F:kinase activity"/>
    <property type="evidence" value="ECO:0007669"/>
    <property type="project" value="UniProtKB-KW"/>
</dbReference>
<dbReference type="Gene3D" id="3.40.1190.20">
    <property type="match status" value="1"/>
</dbReference>
<gene>
    <name evidence="7" type="ORF">E2A64_03290</name>
</gene>
<protein>
    <submittedName>
        <fullName evidence="7">Carbohydrate kinase</fullName>
    </submittedName>
</protein>
<evidence type="ECO:0000313" key="7">
    <source>
        <dbReference type="EMBL" id="TDH38160.1"/>
    </source>
</evidence>
<keyword evidence="3" id="KW-0547">Nucleotide-binding</keyword>
<name>A0A4R5PME3_9HYPH</name>
<dbReference type="OrthoDB" id="9795789at2"/>
<dbReference type="InterPro" id="IPR029056">
    <property type="entry name" value="Ribokinase-like"/>
</dbReference>
<evidence type="ECO:0000256" key="1">
    <source>
        <dbReference type="ARBA" id="ARBA00010688"/>
    </source>
</evidence>
<dbReference type="AlphaFoldDB" id="A0A4R5PME3"/>
<comment type="similarity">
    <text evidence="1">Belongs to the carbohydrate kinase PfkB family.</text>
</comment>
<dbReference type="InterPro" id="IPR002173">
    <property type="entry name" value="Carboh/pur_kinase_PfkB_CS"/>
</dbReference>
<keyword evidence="4 7" id="KW-0418">Kinase</keyword>
<dbReference type="PANTHER" id="PTHR43085:SF1">
    <property type="entry name" value="PSEUDOURIDINE KINASE-RELATED"/>
    <property type="match status" value="1"/>
</dbReference>
<sequence length="307" mass="32949">MIISCGEALIDMLPRRSEAGEEAFAPYAGGAVFNTAIALGRLGVPSGFFTGLSSDMFGDVLRQSLDDSKVDHSFCATLDLHTTLAFVKLTNGHASYAFFDENTAGRMITEKHLPNLDDEVSAMHFGAISLISEPCGSTYEALMAREHGKRVISLDPNIRPSFIKDTEAHRARIDRMIGMSDILKLSDEDLDWFGMEGMEQAARIWLDRGVKMVVITRGADGAVCFTSEHKIEVMGVKVDVADTVGAGDTFNAGMLASLHRAGQLDKGAIAGLSGDDIHDALLWGAKAAAVTVSRPGANPPWAEEIGF</sequence>
<dbReference type="GO" id="GO:0005524">
    <property type="term" value="F:ATP binding"/>
    <property type="evidence" value="ECO:0007669"/>
    <property type="project" value="UniProtKB-KW"/>
</dbReference>
<evidence type="ECO:0000313" key="8">
    <source>
        <dbReference type="Proteomes" id="UP000295131"/>
    </source>
</evidence>
<accession>A0A4R5PME3</accession>
<dbReference type="SUPFAM" id="SSF53613">
    <property type="entry name" value="Ribokinase-like"/>
    <property type="match status" value="1"/>
</dbReference>
<comment type="caution">
    <text evidence="7">The sequence shown here is derived from an EMBL/GenBank/DDBJ whole genome shotgun (WGS) entry which is preliminary data.</text>
</comment>
<keyword evidence="5" id="KW-0067">ATP-binding</keyword>
<evidence type="ECO:0000256" key="4">
    <source>
        <dbReference type="ARBA" id="ARBA00022777"/>
    </source>
</evidence>
<dbReference type="EMBL" id="SMSI01000001">
    <property type="protein sequence ID" value="TDH38160.1"/>
    <property type="molecule type" value="Genomic_DNA"/>
</dbReference>